<keyword evidence="3" id="KW-1185">Reference proteome</keyword>
<feature type="transmembrane region" description="Helical" evidence="1">
    <location>
        <begin position="21"/>
        <end position="44"/>
    </location>
</feature>
<sequence length="151" mass="15591">MSALTGTTTTTTRPASSRLRVNLATVFTALVALGIGYIGISFLVSPESTASGFGLPVWPQGEAAAFLNLKGIRDLVSGLVPLALLLTGHRRALGWALLAESVTPFGDAVTILARHGSTATAFGVHFATAVFVVVTAVLLLTERGGRTGEEN</sequence>
<protein>
    <submittedName>
        <fullName evidence="2">DUF4267 domain-containing protein</fullName>
    </submittedName>
</protein>
<name>A0ABN2WJW4_9ACTN</name>
<gene>
    <name evidence="2" type="ORF">GCM10009759_21070</name>
</gene>
<evidence type="ECO:0000313" key="3">
    <source>
        <dbReference type="Proteomes" id="UP001500897"/>
    </source>
</evidence>
<accession>A0ABN2WJW4</accession>
<comment type="caution">
    <text evidence="2">The sequence shown here is derived from an EMBL/GenBank/DDBJ whole genome shotgun (WGS) entry which is preliminary data.</text>
</comment>
<feature type="transmembrane region" description="Helical" evidence="1">
    <location>
        <begin position="119"/>
        <end position="140"/>
    </location>
</feature>
<evidence type="ECO:0000256" key="1">
    <source>
        <dbReference type="SAM" id="Phobius"/>
    </source>
</evidence>
<reference evidence="2 3" key="1">
    <citation type="journal article" date="2019" name="Int. J. Syst. Evol. Microbiol.">
        <title>The Global Catalogue of Microorganisms (GCM) 10K type strain sequencing project: providing services to taxonomists for standard genome sequencing and annotation.</title>
        <authorList>
            <consortium name="The Broad Institute Genomics Platform"/>
            <consortium name="The Broad Institute Genome Sequencing Center for Infectious Disease"/>
            <person name="Wu L."/>
            <person name="Ma J."/>
        </authorList>
    </citation>
    <scope>NUCLEOTIDE SEQUENCE [LARGE SCALE GENOMIC DNA]</scope>
    <source>
        <strain evidence="2 3">JCM 14559</strain>
    </source>
</reference>
<keyword evidence="1" id="KW-0472">Membrane</keyword>
<dbReference type="EMBL" id="BAAANS010000011">
    <property type="protein sequence ID" value="GAA2093971.1"/>
    <property type="molecule type" value="Genomic_DNA"/>
</dbReference>
<keyword evidence="1" id="KW-0812">Transmembrane</keyword>
<proteinExistence type="predicted"/>
<organism evidence="2 3">
    <name type="scientific">Kitasatospora saccharophila</name>
    <dbReference type="NCBI Taxonomy" id="407973"/>
    <lineage>
        <taxon>Bacteria</taxon>
        <taxon>Bacillati</taxon>
        <taxon>Actinomycetota</taxon>
        <taxon>Actinomycetes</taxon>
        <taxon>Kitasatosporales</taxon>
        <taxon>Streptomycetaceae</taxon>
        <taxon>Kitasatospora</taxon>
    </lineage>
</organism>
<dbReference type="RefSeq" id="WP_344551692.1">
    <property type="nucleotide sequence ID" value="NZ_BAAANS010000011.1"/>
</dbReference>
<keyword evidence="1" id="KW-1133">Transmembrane helix</keyword>
<evidence type="ECO:0000313" key="2">
    <source>
        <dbReference type="EMBL" id="GAA2093971.1"/>
    </source>
</evidence>
<dbReference type="InterPro" id="IPR025363">
    <property type="entry name" value="DUF4267"/>
</dbReference>
<dbReference type="Proteomes" id="UP001500897">
    <property type="component" value="Unassembled WGS sequence"/>
</dbReference>
<dbReference type="Pfam" id="PF14087">
    <property type="entry name" value="DUF4267"/>
    <property type="match status" value="1"/>
</dbReference>